<gene>
    <name evidence="2" type="ORF">PAI11_35880</name>
</gene>
<protein>
    <recommendedName>
        <fullName evidence="1">DUF559 domain-containing protein</fullName>
    </recommendedName>
</protein>
<keyword evidence="3" id="KW-1185">Reference proteome</keyword>
<feature type="domain" description="DUF559" evidence="1">
    <location>
        <begin position="164"/>
        <end position="257"/>
    </location>
</feature>
<dbReference type="Pfam" id="PF04480">
    <property type="entry name" value="DUF559"/>
    <property type="match status" value="1"/>
</dbReference>
<accession>H0E9R6</accession>
<evidence type="ECO:0000313" key="2">
    <source>
        <dbReference type="EMBL" id="EHN09565.1"/>
    </source>
</evidence>
<comment type="caution">
    <text evidence="2">The sequence shown here is derived from an EMBL/GenBank/DDBJ whole genome shotgun (WGS) entry which is preliminary data.</text>
</comment>
<dbReference type="AlphaFoldDB" id="H0E9R6"/>
<dbReference type="Proteomes" id="UP000005143">
    <property type="component" value="Unassembled WGS sequence"/>
</dbReference>
<name>H0E9R6_9ACTN</name>
<dbReference type="InterPro" id="IPR011335">
    <property type="entry name" value="Restrct_endonuc-II-like"/>
</dbReference>
<sequence length="265" mass="29187">MARGAFWIELRGVYAIGSPVRDLRRRLRARLLACGSGWFSHETAAGLLGFGPPLALAAPVHVAVLGRGRSRRSRDGLIVHQTATLPLGDRTMVDGLPVTAPARTLVDLGGRVDPRRLERMVNAAQVANGLQPTVLLGAIDRARGRRTTELRRIVSGSTGTRRSGLEDDLWRRLRGAGLADGAGCNMRIGPWEVDVAWPDARVVVEVDGFRYHRTRADRERDERKSRWFRARGYELLRFSDDEVARRPLAVVAEVAGALAVARHAL</sequence>
<dbReference type="InterPro" id="IPR007569">
    <property type="entry name" value="DUF559"/>
</dbReference>
<proteinExistence type="predicted"/>
<reference evidence="2 3" key="1">
    <citation type="journal article" date="2013" name="Biodegradation">
        <title>Quantitative proteomic analysis of ibuprofen-degrading Patulibacter sp. strain I11.</title>
        <authorList>
            <person name="Almeida B."/>
            <person name="Kjeldal H."/>
            <person name="Lolas I."/>
            <person name="Knudsen A.D."/>
            <person name="Carvalho G."/>
            <person name="Nielsen K.L."/>
            <person name="Barreto Crespo M.T."/>
            <person name="Stensballe A."/>
            <person name="Nielsen J.L."/>
        </authorList>
    </citation>
    <scope>NUCLEOTIDE SEQUENCE [LARGE SCALE GENOMIC DNA]</scope>
    <source>
        <strain evidence="2 3">I11</strain>
    </source>
</reference>
<evidence type="ECO:0000313" key="3">
    <source>
        <dbReference type="Proteomes" id="UP000005143"/>
    </source>
</evidence>
<dbReference type="EMBL" id="AGUD01000267">
    <property type="protein sequence ID" value="EHN09565.1"/>
    <property type="molecule type" value="Genomic_DNA"/>
</dbReference>
<dbReference type="Gene3D" id="3.40.960.10">
    <property type="entry name" value="VSR Endonuclease"/>
    <property type="match status" value="1"/>
</dbReference>
<organism evidence="2 3">
    <name type="scientific">Patulibacter medicamentivorans</name>
    <dbReference type="NCBI Taxonomy" id="1097667"/>
    <lineage>
        <taxon>Bacteria</taxon>
        <taxon>Bacillati</taxon>
        <taxon>Actinomycetota</taxon>
        <taxon>Thermoleophilia</taxon>
        <taxon>Solirubrobacterales</taxon>
        <taxon>Patulibacteraceae</taxon>
        <taxon>Patulibacter</taxon>
    </lineage>
</organism>
<dbReference type="SUPFAM" id="SSF52980">
    <property type="entry name" value="Restriction endonuclease-like"/>
    <property type="match status" value="1"/>
</dbReference>
<evidence type="ECO:0000259" key="1">
    <source>
        <dbReference type="Pfam" id="PF04480"/>
    </source>
</evidence>
<dbReference type="PATRIC" id="fig|1097667.3.peg.3557"/>